<proteinExistence type="predicted"/>
<gene>
    <name evidence="1" type="ORF">M8744_11515</name>
</gene>
<keyword evidence="2" id="KW-1185">Reference proteome</keyword>
<dbReference type="Proteomes" id="UP001203036">
    <property type="component" value="Unassembled WGS sequence"/>
</dbReference>
<evidence type="ECO:0000313" key="2">
    <source>
        <dbReference type="Proteomes" id="UP001203036"/>
    </source>
</evidence>
<sequence length="174" mass="18211">MFDTMTITKAGGALCGALLIFLLGKWGAETLYHMGGGHGEDHASGYVIQVDDGADAEPEEEEVVDVATILAEGDAGSGERVFNKCRACHKLEDGANATGPHLFGVVNREIGAVDGFGYSGALSEQGADAWTPETLYAFLENPRGWAPGTSMSFAGLNKPEDKADLIAYLATIGN</sequence>
<dbReference type="EMBL" id="JAMQGO010000007">
    <property type="protein sequence ID" value="MCM2562771.1"/>
    <property type="molecule type" value="Genomic_DNA"/>
</dbReference>
<organism evidence="1 2">
    <name type="scientific">Lutimaribacter degradans</name>
    <dbReference type="NCBI Taxonomy" id="2945989"/>
    <lineage>
        <taxon>Bacteria</taxon>
        <taxon>Pseudomonadati</taxon>
        <taxon>Pseudomonadota</taxon>
        <taxon>Alphaproteobacteria</taxon>
        <taxon>Rhodobacterales</taxon>
        <taxon>Roseobacteraceae</taxon>
        <taxon>Lutimaribacter</taxon>
    </lineage>
</organism>
<comment type="caution">
    <text evidence="1">The sequence shown here is derived from an EMBL/GenBank/DDBJ whole genome shotgun (WGS) entry which is preliminary data.</text>
</comment>
<protein>
    <submittedName>
        <fullName evidence="1">Cytochrome c family protein</fullName>
    </submittedName>
</protein>
<evidence type="ECO:0000313" key="1">
    <source>
        <dbReference type="EMBL" id="MCM2562771.1"/>
    </source>
</evidence>
<name>A0ACC5ZXI1_9RHOB</name>
<accession>A0ACC5ZXI1</accession>
<reference evidence="1" key="1">
    <citation type="submission" date="2022-06" db="EMBL/GenBank/DDBJ databases">
        <title>Lutimaribacter sp. EGI FJ00013, a novel bacterium isolated from a salt lake sediment enrichment.</title>
        <authorList>
            <person name="Gao L."/>
            <person name="Fang B.-Z."/>
            <person name="Li W.-J."/>
        </authorList>
    </citation>
    <scope>NUCLEOTIDE SEQUENCE</scope>
    <source>
        <strain evidence="1">EGI FJ00013</strain>
    </source>
</reference>